<evidence type="ECO:0000313" key="3">
    <source>
        <dbReference type="Proteomes" id="UP001328107"/>
    </source>
</evidence>
<organism evidence="2 3">
    <name type="scientific">Pristionchus mayeri</name>
    <dbReference type="NCBI Taxonomy" id="1317129"/>
    <lineage>
        <taxon>Eukaryota</taxon>
        <taxon>Metazoa</taxon>
        <taxon>Ecdysozoa</taxon>
        <taxon>Nematoda</taxon>
        <taxon>Chromadorea</taxon>
        <taxon>Rhabditida</taxon>
        <taxon>Rhabditina</taxon>
        <taxon>Diplogasteromorpha</taxon>
        <taxon>Diplogasteroidea</taxon>
        <taxon>Neodiplogasteridae</taxon>
        <taxon>Pristionchus</taxon>
    </lineage>
</organism>
<accession>A0AAN4ZIJ5</accession>
<dbReference type="AlphaFoldDB" id="A0AAN4ZIJ5"/>
<feature type="non-terminal residue" evidence="2">
    <location>
        <position position="1"/>
    </location>
</feature>
<dbReference type="EMBL" id="BTRK01000003">
    <property type="protein sequence ID" value="GMR39731.1"/>
    <property type="molecule type" value="Genomic_DNA"/>
</dbReference>
<dbReference type="Proteomes" id="UP001328107">
    <property type="component" value="Unassembled WGS sequence"/>
</dbReference>
<evidence type="ECO:0000256" key="1">
    <source>
        <dbReference type="SAM" id="SignalP"/>
    </source>
</evidence>
<evidence type="ECO:0000313" key="2">
    <source>
        <dbReference type="EMBL" id="GMR39731.1"/>
    </source>
</evidence>
<comment type="caution">
    <text evidence="2">The sequence shown here is derived from an EMBL/GenBank/DDBJ whole genome shotgun (WGS) entry which is preliminary data.</text>
</comment>
<protein>
    <submittedName>
        <fullName evidence="2">Uncharacterized protein</fullName>
    </submittedName>
</protein>
<reference evidence="3" key="1">
    <citation type="submission" date="2022-10" db="EMBL/GenBank/DDBJ databases">
        <title>Genome assembly of Pristionchus species.</title>
        <authorList>
            <person name="Yoshida K."/>
            <person name="Sommer R.J."/>
        </authorList>
    </citation>
    <scope>NUCLEOTIDE SEQUENCE [LARGE SCALE GENOMIC DNA]</scope>
    <source>
        <strain evidence="3">RS5460</strain>
    </source>
</reference>
<feature type="signal peptide" evidence="1">
    <location>
        <begin position="1"/>
        <end position="17"/>
    </location>
</feature>
<proteinExistence type="predicted"/>
<sequence>LQMRLILFFACCVLCSAEIEEITSKKPEDIMTAIMALADGAPNDWNEKDRSSFDQFIDNIVKGQLVTIPEEMSKLEGQSCKAYNRLLPVTNYFSKGFAKIKNHEAQQFIIDNMPALTSDGVGIGSMISIPYHFYMMSDAAQDEIWKAFPEVSFPE</sequence>
<name>A0AAN4ZIJ5_9BILA</name>
<feature type="chain" id="PRO_5043002818" evidence="1">
    <location>
        <begin position="18"/>
        <end position="155"/>
    </location>
</feature>
<gene>
    <name evidence="2" type="ORF">PMAYCL1PPCAC_09926</name>
</gene>
<keyword evidence="3" id="KW-1185">Reference proteome</keyword>
<keyword evidence="1" id="KW-0732">Signal</keyword>